<keyword evidence="9" id="KW-1185">Reference proteome</keyword>
<reference evidence="8" key="1">
    <citation type="journal article" date="2020" name="Phytopathology">
        <title>Genome sequence of the chestnut blight fungus Cryphonectria parasitica EP155: A fundamental resource for an archetypical invasive plant pathogen.</title>
        <authorList>
            <person name="Crouch J.A."/>
            <person name="Dawe A."/>
            <person name="Aerts A."/>
            <person name="Barry K."/>
            <person name="Churchill A.C.L."/>
            <person name="Grimwood J."/>
            <person name="Hillman B."/>
            <person name="Milgroom M.G."/>
            <person name="Pangilinan J."/>
            <person name="Smith M."/>
            <person name="Salamov A."/>
            <person name="Schmutz J."/>
            <person name="Yadav J."/>
            <person name="Grigoriev I.V."/>
            <person name="Nuss D."/>
        </authorList>
    </citation>
    <scope>NUCLEOTIDE SEQUENCE</scope>
    <source>
        <strain evidence="8">EP155</strain>
    </source>
</reference>
<comment type="subcellular location">
    <subcellularLocation>
        <location evidence="1">Membrane</location>
        <topology evidence="1">Multi-pass membrane protein</topology>
    </subcellularLocation>
</comment>
<feature type="transmembrane region" description="Helical" evidence="6">
    <location>
        <begin position="208"/>
        <end position="231"/>
    </location>
</feature>
<name>A0A9P5CKG3_CRYP1</name>
<feature type="region of interest" description="Disordered" evidence="5">
    <location>
        <begin position="367"/>
        <end position="386"/>
    </location>
</feature>
<evidence type="ECO:0000313" key="8">
    <source>
        <dbReference type="EMBL" id="KAF3762214.1"/>
    </source>
</evidence>
<sequence>MASSQENRTGSPRAEDDTDLEYHERSVWRAIWEDNKGALLILLAEVFGSSMDATVRYLQQQQGGPGFHLLQIVVFRMGITCILSSTYMWWTRVPHFPLGDPEVRGWLVLRALFGFVGLFTLYYSLHYLPLAEATVLRFLIPLVTAWACHIFLGQSFTSNQLTAGLIALVGVVIIAHPEALFGKVDDIVENTTATASGDLDTVTSSQRLLAIGVSLIGIFGGSGAYTVIRVIGNRAHALVSVNYFAFISTVGSAAALLALPGVGFIMPRSAKEWLLLGAMGLLGFALQFLLTTGLQLDRSPKATSMLYTQILFALVFDWAIWGVLPSGWSWVGGAIVVASTLWSALQKTPPVSPREAARKAVVDEETALLGAHRPGTDGEDSSPTTT</sequence>
<dbReference type="InterPro" id="IPR000620">
    <property type="entry name" value="EamA_dom"/>
</dbReference>
<dbReference type="GeneID" id="63836233"/>
<protein>
    <recommendedName>
        <fullName evidence="7">EamA domain-containing protein</fullName>
    </recommendedName>
</protein>
<feature type="transmembrane region" description="Helical" evidence="6">
    <location>
        <begin position="273"/>
        <end position="290"/>
    </location>
</feature>
<dbReference type="EMBL" id="MU032350">
    <property type="protein sequence ID" value="KAF3762214.1"/>
    <property type="molecule type" value="Genomic_DNA"/>
</dbReference>
<feature type="transmembrane region" description="Helical" evidence="6">
    <location>
        <begin position="302"/>
        <end position="321"/>
    </location>
</feature>
<dbReference type="Proteomes" id="UP000803844">
    <property type="component" value="Unassembled WGS sequence"/>
</dbReference>
<dbReference type="Pfam" id="PF00892">
    <property type="entry name" value="EamA"/>
    <property type="match status" value="2"/>
</dbReference>
<feature type="domain" description="EamA" evidence="7">
    <location>
        <begin position="217"/>
        <end position="342"/>
    </location>
</feature>
<evidence type="ECO:0000256" key="6">
    <source>
        <dbReference type="SAM" id="Phobius"/>
    </source>
</evidence>
<dbReference type="PANTHER" id="PTHR22911:SF6">
    <property type="entry name" value="SOLUTE CARRIER FAMILY 35 MEMBER G1"/>
    <property type="match status" value="1"/>
</dbReference>
<evidence type="ECO:0000256" key="1">
    <source>
        <dbReference type="ARBA" id="ARBA00004141"/>
    </source>
</evidence>
<organism evidence="8 9">
    <name type="scientific">Cryphonectria parasitica (strain ATCC 38755 / EP155)</name>
    <dbReference type="NCBI Taxonomy" id="660469"/>
    <lineage>
        <taxon>Eukaryota</taxon>
        <taxon>Fungi</taxon>
        <taxon>Dikarya</taxon>
        <taxon>Ascomycota</taxon>
        <taxon>Pezizomycotina</taxon>
        <taxon>Sordariomycetes</taxon>
        <taxon>Sordariomycetidae</taxon>
        <taxon>Diaporthales</taxon>
        <taxon>Cryphonectriaceae</taxon>
        <taxon>Cryphonectria-Endothia species complex</taxon>
        <taxon>Cryphonectria</taxon>
    </lineage>
</organism>
<evidence type="ECO:0000256" key="5">
    <source>
        <dbReference type="SAM" id="MobiDB-lite"/>
    </source>
</evidence>
<evidence type="ECO:0000256" key="2">
    <source>
        <dbReference type="ARBA" id="ARBA00022692"/>
    </source>
</evidence>
<feature type="domain" description="EamA" evidence="7">
    <location>
        <begin position="36"/>
        <end position="174"/>
    </location>
</feature>
<keyword evidence="3 6" id="KW-1133">Transmembrane helix</keyword>
<evidence type="ECO:0000313" key="9">
    <source>
        <dbReference type="Proteomes" id="UP000803844"/>
    </source>
</evidence>
<dbReference type="RefSeq" id="XP_040773193.1">
    <property type="nucleotide sequence ID" value="XM_040919104.1"/>
</dbReference>
<comment type="caution">
    <text evidence="8">The sequence shown here is derived from an EMBL/GenBank/DDBJ whole genome shotgun (WGS) entry which is preliminary data.</text>
</comment>
<keyword evidence="4 6" id="KW-0472">Membrane</keyword>
<proteinExistence type="predicted"/>
<dbReference type="PANTHER" id="PTHR22911">
    <property type="entry name" value="ACYL-MALONYL CONDENSING ENZYME-RELATED"/>
    <property type="match status" value="1"/>
</dbReference>
<evidence type="ECO:0000259" key="7">
    <source>
        <dbReference type="Pfam" id="PF00892"/>
    </source>
</evidence>
<dbReference type="OrthoDB" id="306876at2759"/>
<dbReference type="AlphaFoldDB" id="A0A9P5CKG3"/>
<evidence type="ECO:0000256" key="4">
    <source>
        <dbReference type="ARBA" id="ARBA00023136"/>
    </source>
</evidence>
<dbReference type="GO" id="GO:0016020">
    <property type="term" value="C:membrane"/>
    <property type="evidence" value="ECO:0007669"/>
    <property type="project" value="UniProtKB-SubCell"/>
</dbReference>
<gene>
    <name evidence="8" type="ORF">M406DRAFT_293856</name>
</gene>
<dbReference type="InterPro" id="IPR037185">
    <property type="entry name" value="EmrE-like"/>
</dbReference>
<feature type="transmembrane region" description="Helical" evidence="6">
    <location>
        <begin position="135"/>
        <end position="152"/>
    </location>
</feature>
<feature type="transmembrane region" description="Helical" evidence="6">
    <location>
        <begin position="243"/>
        <end position="267"/>
    </location>
</feature>
<dbReference type="SUPFAM" id="SSF103481">
    <property type="entry name" value="Multidrug resistance efflux transporter EmrE"/>
    <property type="match status" value="2"/>
</dbReference>
<feature type="transmembrane region" description="Helical" evidence="6">
    <location>
        <begin position="105"/>
        <end position="123"/>
    </location>
</feature>
<keyword evidence="2 6" id="KW-0812">Transmembrane</keyword>
<accession>A0A9P5CKG3</accession>
<evidence type="ECO:0000256" key="3">
    <source>
        <dbReference type="ARBA" id="ARBA00022989"/>
    </source>
</evidence>
<feature type="transmembrane region" description="Helical" evidence="6">
    <location>
        <begin position="67"/>
        <end position="90"/>
    </location>
</feature>